<evidence type="ECO:0000313" key="4">
    <source>
        <dbReference type="Proteomes" id="UP000037923"/>
    </source>
</evidence>
<dbReference type="HAMAP" id="MF_00055">
    <property type="entry name" value="MEMO1"/>
    <property type="match status" value="1"/>
</dbReference>
<reference evidence="3 4" key="1">
    <citation type="submission" date="2015-07" db="EMBL/GenBank/DDBJ databases">
        <title>High-quality genome of monoxenous trypanosomatid Leptomonas pyrrhocoris.</title>
        <authorList>
            <person name="Flegontov P."/>
            <person name="Butenko A."/>
            <person name="Firsov S."/>
            <person name="Vlcek C."/>
            <person name="Logacheva M.D."/>
            <person name="Field M."/>
            <person name="Filatov D."/>
            <person name="Flegontova O."/>
            <person name="Gerasimov E."/>
            <person name="Jackson A.P."/>
            <person name="Kelly S."/>
            <person name="Opperdoes F."/>
            <person name="O'Reilly A."/>
            <person name="Votypka J."/>
            <person name="Yurchenko V."/>
            <person name="Lukes J."/>
        </authorList>
    </citation>
    <scope>NUCLEOTIDE SEQUENCE [LARGE SCALE GENOMIC DNA]</scope>
    <source>
        <strain evidence="3">H10</strain>
    </source>
</reference>
<dbReference type="GeneID" id="26905328"/>
<dbReference type="OMA" id="MHLPYIH"/>
<sequence length="362" mass="40438">MKRKESKEVCHTHTAKRLHHHHSSHVTIHTSSLARKITMSFVRPASHAAPNGRGWYEAIPERLKATLDGYFAQATHHFGEGDGGARRLTGLIAPHAGMAYSGRTAAEAFAVFRDYLYAKDTAGSQLERVFLLGPCHVKGFEGCELSAASMYETPFGPLRVDVSTVNSVMAALRKAGVEANKASRRTEEGEHSIEMETPYLAHVLHYPPPGVAAASARVSIVPIIVGWTERKDEKAFYEVLRPYMDDAKNFFVFSSDFCHWGDRFSYTYHYKRSEYPNVGDSIIAMDHAAMDLLEHRDLDGWYSYMKMTHNTICGRAPIGVGLHRWAAKDSKAQVKFVHYAQSNKCEDAYDSSVSYAAAVIME</sequence>
<evidence type="ECO:0000256" key="2">
    <source>
        <dbReference type="SAM" id="MobiDB-lite"/>
    </source>
</evidence>
<dbReference type="InterPro" id="IPR002737">
    <property type="entry name" value="MEMO1_fam"/>
</dbReference>
<dbReference type="EMBL" id="LGTL01000009">
    <property type="protein sequence ID" value="KPA80008.1"/>
    <property type="molecule type" value="Genomic_DNA"/>
</dbReference>
<dbReference type="CDD" id="cd07361">
    <property type="entry name" value="MEMO_like"/>
    <property type="match status" value="1"/>
</dbReference>
<feature type="compositionally biased region" description="Basic and acidic residues" evidence="2">
    <location>
        <begin position="1"/>
        <end position="11"/>
    </location>
</feature>
<dbReference type="Gene3D" id="3.40.830.10">
    <property type="entry name" value="LigB-like"/>
    <property type="match status" value="1"/>
</dbReference>
<dbReference type="AlphaFoldDB" id="A0A0N1J4T0"/>
<dbReference type="PANTHER" id="PTHR11060:SF0">
    <property type="entry name" value="PROTEIN MEMO1"/>
    <property type="match status" value="1"/>
</dbReference>
<evidence type="ECO:0000256" key="1">
    <source>
        <dbReference type="ARBA" id="ARBA00006315"/>
    </source>
</evidence>
<dbReference type="NCBIfam" id="TIGR04336">
    <property type="entry name" value="AmmeMemoSam_B"/>
    <property type="match status" value="1"/>
</dbReference>
<feature type="region of interest" description="Disordered" evidence="2">
    <location>
        <begin position="1"/>
        <end position="25"/>
    </location>
</feature>
<dbReference type="VEuPathDB" id="TriTrypDB:LpyrH10_09_1370"/>
<name>A0A0N1J4T0_LEPPY</name>
<dbReference type="Proteomes" id="UP000037923">
    <property type="component" value="Unassembled WGS sequence"/>
</dbReference>
<dbReference type="OrthoDB" id="417112at2759"/>
<gene>
    <name evidence="3" type="ORF">ABB37_05037</name>
</gene>
<evidence type="ECO:0000313" key="3">
    <source>
        <dbReference type="EMBL" id="KPA80008.1"/>
    </source>
</evidence>
<protein>
    <recommendedName>
        <fullName evidence="5">Memo-like protein</fullName>
    </recommendedName>
</protein>
<organism evidence="3 4">
    <name type="scientific">Leptomonas pyrrhocoris</name>
    <name type="common">Firebug parasite</name>
    <dbReference type="NCBI Taxonomy" id="157538"/>
    <lineage>
        <taxon>Eukaryota</taxon>
        <taxon>Discoba</taxon>
        <taxon>Euglenozoa</taxon>
        <taxon>Kinetoplastea</taxon>
        <taxon>Metakinetoplastina</taxon>
        <taxon>Trypanosomatida</taxon>
        <taxon>Trypanosomatidae</taxon>
        <taxon>Leishmaniinae</taxon>
        <taxon>Leptomonas</taxon>
    </lineage>
</organism>
<feature type="compositionally biased region" description="Basic residues" evidence="2">
    <location>
        <begin position="13"/>
        <end position="24"/>
    </location>
</feature>
<dbReference type="PANTHER" id="PTHR11060">
    <property type="entry name" value="PROTEIN MEMO1"/>
    <property type="match status" value="1"/>
</dbReference>
<proteinExistence type="inferred from homology"/>
<evidence type="ECO:0008006" key="5">
    <source>
        <dbReference type="Google" id="ProtNLM"/>
    </source>
</evidence>
<accession>A0A0N1J4T0</accession>
<comment type="similarity">
    <text evidence="1">Belongs to the MEMO1 family.</text>
</comment>
<dbReference type="Pfam" id="PF01875">
    <property type="entry name" value="Memo"/>
    <property type="match status" value="1"/>
</dbReference>
<comment type="caution">
    <text evidence="3">The sequence shown here is derived from an EMBL/GenBank/DDBJ whole genome shotgun (WGS) entry which is preliminary data.</text>
</comment>
<keyword evidence="4" id="KW-1185">Reference proteome</keyword>
<dbReference type="RefSeq" id="XP_015658447.1">
    <property type="nucleotide sequence ID" value="XM_015802931.1"/>
</dbReference>